<name>A0AAE0GHE3_9CHLO</name>
<dbReference type="PANTHER" id="PTHR20837">
    <property type="entry name" value="CENTROSOMAL PROTEIN-RELATED"/>
    <property type="match status" value="1"/>
</dbReference>
<dbReference type="EMBL" id="LGRX02005536">
    <property type="protein sequence ID" value="KAK3278279.1"/>
    <property type="molecule type" value="Genomic_DNA"/>
</dbReference>
<reference evidence="4 5" key="1">
    <citation type="journal article" date="2015" name="Genome Biol. Evol.">
        <title>Comparative Genomics of a Bacterivorous Green Alga Reveals Evolutionary Causalities and Consequences of Phago-Mixotrophic Mode of Nutrition.</title>
        <authorList>
            <person name="Burns J.A."/>
            <person name="Paasch A."/>
            <person name="Narechania A."/>
            <person name="Kim E."/>
        </authorList>
    </citation>
    <scope>NUCLEOTIDE SEQUENCE [LARGE SCALE GENOMIC DNA]</scope>
    <source>
        <strain evidence="4 5">PLY_AMNH</strain>
    </source>
</reference>
<dbReference type="InterPro" id="IPR041510">
    <property type="entry name" value="DUF5523"/>
</dbReference>
<feature type="compositionally biased region" description="Basic and acidic residues" evidence="2">
    <location>
        <begin position="45"/>
        <end position="66"/>
    </location>
</feature>
<dbReference type="Gene3D" id="2.60.40.150">
    <property type="entry name" value="C2 domain"/>
    <property type="match status" value="1"/>
</dbReference>
<accession>A0AAE0GHE3</accession>
<organism evidence="4 5">
    <name type="scientific">Cymbomonas tetramitiformis</name>
    <dbReference type="NCBI Taxonomy" id="36881"/>
    <lineage>
        <taxon>Eukaryota</taxon>
        <taxon>Viridiplantae</taxon>
        <taxon>Chlorophyta</taxon>
        <taxon>Pyramimonadophyceae</taxon>
        <taxon>Pyramimonadales</taxon>
        <taxon>Pyramimonadaceae</taxon>
        <taxon>Cymbomonas</taxon>
    </lineage>
</organism>
<dbReference type="GO" id="GO:1904491">
    <property type="term" value="P:protein localization to ciliary transition zone"/>
    <property type="evidence" value="ECO:0007669"/>
    <property type="project" value="TreeGrafter"/>
</dbReference>
<dbReference type="GO" id="GO:0035869">
    <property type="term" value="C:ciliary transition zone"/>
    <property type="evidence" value="ECO:0007669"/>
    <property type="project" value="TreeGrafter"/>
</dbReference>
<dbReference type="InterPro" id="IPR056290">
    <property type="entry name" value="CEPT76/DRC7_peptidase-like_dom"/>
</dbReference>
<evidence type="ECO:0000313" key="5">
    <source>
        <dbReference type="Proteomes" id="UP001190700"/>
    </source>
</evidence>
<feature type="region of interest" description="Disordered" evidence="2">
    <location>
        <begin position="1519"/>
        <end position="1546"/>
    </location>
</feature>
<dbReference type="Pfam" id="PF17661">
    <property type="entry name" value="DUF5523"/>
    <property type="match status" value="1"/>
</dbReference>
<dbReference type="GO" id="GO:1905515">
    <property type="term" value="P:non-motile cilium assembly"/>
    <property type="evidence" value="ECO:0007669"/>
    <property type="project" value="TreeGrafter"/>
</dbReference>
<feature type="coiled-coil region" evidence="1">
    <location>
        <begin position="426"/>
        <end position="453"/>
    </location>
</feature>
<dbReference type="SUPFAM" id="SSF49562">
    <property type="entry name" value="C2 domain (Calcium/lipid-binding domain, CaLB)"/>
    <property type="match status" value="1"/>
</dbReference>
<gene>
    <name evidence="4" type="ORF">CYMTET_13774</name>
</gene>
<keyword evidence="5" id="KW-1185">Reference proteome</keyword>
<sequence length="1596" mass="177550">MTSQGDIKDIETGDESPRGASHEVPTGEKGEGKATEQKPTGFFSRLKEGYASKDQKDKPPLEDSKSRLPTLFGQKEKAPGEEAPTTKASTFGRFTGFFGQKNTDVTEASSSDNAELSGTKPVEKDNARGDDEDEGLEPEQATSPERARNHGDRRRDQDGPDDSLAGSIESEGTVISRTPRDGGAQSRSDGEEHAALRPADSAEAPEPEKQLALMTEMKVPRRSPGYFDTTDPTEAKILTQFSSAPRVESSEVQPVEKLEESGIFVDTRPFVYEKNLLRMERRLDKENRPHIWFDQDKRVKALPNPMQAGRNRPCRRFVPNAVYRQTDVIIPSAGRAQEDEVFRLDVCIGRLELSTHALQSEEEALAAKLLDAFREYKRRERTAVGVFYTDKLHTLQENYLAARDLLKHGARTLEGNLKGAQGQQNKASVEKRVVALAAEIQELRELRDADELQSQESVKYMQELFQQIERVRTATGYQTTAVMLGLQKLEADADLEKHRREIEIQGMLGEDEDNFRQHSGDADAKYHSRLRLLEHELATLRERVSHEEHSPEEAALRRQLKDLKREGPPTHREFDPRRAEARIRRQFTQRRAPGEPTSIPVLTAGVLQDTKTATTEETKRRNQIQKARYLVQLKVNQRVVGTTAPRTLGMSGTVEFHDVFSLELLRWPEDIRLVVLQKGLLQHKFLVEVALVVPGADGESTADPTMMPYQFTSHAEYLVPWQPQPPPQPQPDPALKEGEPPAVIAPKPIQHINNIGGTVYVQSKWESTAGKDEVDLERNTALVPLPPKATKNKASDGAPGGVSMFQKSDWMARGEIDPNDPRAKDLLKLARVKEQASSDEEIRRFRLHEGDDVHLPVDGESKRQQLIKMRWGLAVIGTPETTTAVPLLEQDVNERLLDRTMQAGTVGGEGGGRLPVPAAALALSHMQQMQNKLQQFITTVKSNLEALLEPKKKLRPKRKKVKVQAAHPAKCDLLVNVQMAFHLPKRTLATEEANIAGGSPDGSARTQGYGNRGYGQGGYGQGATGKGASAGASARGASARGLWPNGLWSRDQGGSRAPGEAPSGNATTRGLNDWSTKFKQLQPFVEVSFQGQRIRTRTLEGNSPQWNQQLDLEYHPENNDYSPTALISDNSEVVITVFDEFTSIHADSRSRSDDDDTKIVNTVRRYLGSITLPISSIYRVKTLNGVFELDVPPLLLGYSGAPEKAMLRLYIVLKPGLAVPPGLSDDIPNGEDDALVRYAQKWQSEVRAVKACKLRTCKVIALTSSGSGVFLPRLVHALSPPPLLQRRGEAQESQMLRLLRLVSLVPSAEAWVTLKRKEDIWTTSKEFLDMAAGADQERAILLCNFFLYLGIETYVVLGPGVTSPRAAFVLTKGTTSSGGSGLDGQPQLWNASTGNVHSILDERVELRSAGMLFNEKNVWANIQLKDQPWEMSWDLENTKAWRPFFGPQFPARPMTTVQVQMEYERMPEARQMVSQLEAELEKEVMDAVSTFRASTYTRFNRRCSRILKGLLRDLEEHAVASGRRESGRARRLSTADQRQPEAESSAAMQAAHLDALAPLLQNFDIQGFPLNMRMQARLFSHPQAPDNVSSCSHVCD</sequence>
<dbReference type="InterPro" id="IPR035892">
    <property type="entry name" value="C2_domain_sf"/>
</dbReference>
<feature type="compositionally biased region" description="Basic and acidic residues" evidence="2">
    <location>
        <begin position="145"/>
        <end position="158"/>
    </location>
</feature>
<feature type="region of interest" description="Disordered" evidence="2">
    <location>
        <begin position="1"/>
        <end position="208"/>
    </location>
</feature>
<dbReference type="PANTHER" id="PTHR20837:SF0">
    <property type="entry name" value="COILED-COIL AND C2 DOMAIN-CONTAINING PROTEIN 2A"/>
    <property type="match status" value="1"/>
</dbReference>
<dbReference type="Pfam" id="PF24656">
    <property type="entry name" value="CEPT76_peptidase"/>
    <property type="match status" value="1"/>
</dbReference>
<feature type="compositionally biased region" description="Basic and acidic residues" evidence="2">
    <location>
        <begin position="1"/>
        <end position="36"/>
    </location>
</feature>
<feature type="compositionally biased region" description="Low complexity" evidence="2">
    <location>
        <begin position="1026"/>
        <end position="1041"/>
    </location>
</feature>
<dbReference type="InterPro" id="IPR028928">
    <property type="entry name" value="CC2D2AN-C2"/>
</dbReference>
<dbReference type="InterPro" id="IPR000008">
    <property type="entry name" value="C2_dom"/>
</dbReference>
<evidence type="ECO:0000256" key="2">
    <source>
        <dbReference type="SAM" id="MobiDB-lite"/>
    </source>
</evidence>
<feature type="compositionally biased region" description="Polar residues" evidence="2">
    <location>
        <begin position="100"/>
        <end position="116"/>
    </location>
</feature>
<feature type="region of interest" description="Disordered" evidence="2">
    <location>
        <begin position="994"/>
        <end position="1071"/>
    </location>
</feature>
<feature type="domain" description="C2" evidence="3">
    <location>
        <begin position="972"/>
        <end position="1186"/>
    </location>
</feature>
<dbReference type="SMART" id="SM00239">
    <property type="entry name" value="C2"/>
    <property type="match status" value="1"/>
</dbReference>
<dbReference type="InterPro" id="IPR052434">
    <property type="entry name" value="Tectonic-like_complex_comp"/>
</dbReference>
<evidence type="ECO:0000256" key="1">
    <source>
        <dbReference type="SAM" id="Coils"/>
    </source>
</evidence>
<evidence type="ECO:0000313" key="4">
    <source>
        <dbReference type="EMBL" id="KAK3278279.1"/>
    </source>
</evidence>
<feature type="compositionally biased region" description="Pro residues" evidence="2">
    <location>
        <begin position="722"/>
        <end position="732"/>
    </location>
</feature>
<comment type="caution">
    <text evidence="4">The sequence shown here is derived from an EMBL/GenBank/DDBJ whole genome shotgun (WGS) entry which is preliminary data.</text>
</comment>
<dbReference type="Pfam" id="PF15625">
    <property type="entry name" value="CC2D2AN-C2"/>
    <property type="match status" value="1"/>
</dbReference>
<protein>
    <recommendedName>
        <fullName evidence="3">C2 domain-containing protein</fullName>
    </recommendedName>
</protein>
<dbReference type="Proteomes" id="UP001190700">
    <property type="component" value="Unassembled WGS sequence"/>
</dbReference>
<dbReference type="Pfam" id="PF00168">
    <property type="entry name" value="C2"/>
    <property type="match status" value="1"/>
</dbReference>
<evidence type="ECO:0000259" key="3">
    <source>
        <dbReference type="SMART" id="SM00239"/>
    </source>
</evidence>
<feature type="compositionally biased region" description="Gly residues" evidence="2">
    <location>
        <begin position="1010"/>
        <end position="1025"/>
    </location>
</feature>
<keyword evidence="1" id="KW-0175">Coiled coil</keyword>
<feature type="compositionally biased region" description="Basic and acidic residues" evidence="2">
    <location>
        <begin position="1519"/>
        <end position="1528"/>
    </location>
</feature>
<proteinExistence type="predicted"/>
<feature type="region of interest" description="Disordered" evidence="2">
    <location>
        <begin position="561"/>
        <end position="580"/>
    </location>
</feature>
<feature type="region of interest" description="Disordered" evidence="2">
    <location>
        <begin position="719"/>
        <end position="740"/>
    </location>
</feature>